<feature type="compositionally biased region" description="Basic and acidic residues" evidence="1">
    <location>
        <begin position="160"/>
        <end position="171"/>
    </location>
</feature>
<organism evidence="2 3">
    <name type="scientific">Vanilla planifolia</name>
    <name type="common">Vanilla</name>
    <dbReference type="NCBI Taxonomy" id="51239"/>
    <lineage>
        <taxon>Eukaryota</taxon>
        <taxon>Viridiplantae</taxon>
        <taxon>Streptophyta</taxon>
        <taxon>Embryophyta</taxon>
        <taxon>Tracheophyta</taxon>
        <taxon>Spermatophyta</taxon>
        <taxon>Magnoliopsida</taxon>
        <taxon>Liliopsida</taxon>
        <taxon>Asparagales</taxon>
        <taxon>Orchidaceae</taxon>
        <taxon>Vanilloideae</taxon>
        <taxon>Vanilleae</taxon>
        <taxon>Vanilla</taxon>
    </lineage>
</organism>
<name>A0A835QUG6_VANPL</name>
<dbReference type="AlphaFoldDB" id="A0A835QUG6"/>
<proteinExistence type="predicted"/>
<keyword evidence="3" id="KW-1185">Reference proteome</keyword>
<protein>
    <submittedName>
        <fullName evidence="2">Uncharacterized protein</fullName>
    </submittedName>
</protein>
<sequence>MVSKAVNSSFSSLSLITSVSSSIVIPKPSLSFFHFQHKTVRSSFPRLSTAILLVPAAAAGDDNDTSFFDDFDPNEIGPYDPPEKPEGYVPPPDFYELPPETDEEIAIAYEEIYGPAYSGESFLGNDVYVMDAKLQGSGLLDETPIEKVDDGFEESGAGEEGNKGGEGREEDIISGNCCGGRQAGASRSWAGEGKGDD</sequence>
<reference evidence="2 3" key="1">
    <citation type="journal article" date="2020" name="Nat. Food">
        <title>A phased Vanilla planifolia genome enables genetic improvement of flavour and production.</title>
        <authorList>
            <person name="Hasing T."/>
            <person name="Tang H."/>
            <person name="Brym M."/>
            <person name="Khazi F."/>
            <person name="Huang T."/>
            <person name="Chambers A.H."/>
        </authorList>
    </citation>
    <scope>NUCLEOTIDE SEQUENCE [LARGE SCALE GENOMIC DNA]</scope>
    <source>
        <tissue evidence="2">Leaf</tissue>
    </source>
</reference>
<gene>
    <name evidence="2" type="ORF">HPP92_014187</name>
</gene>
<comment type="caution">
    <text evidence="2">The sequence shown here is derived from an EMBL/GenBank/DDBJ whole genome shotgun (WGS) entry which is preliminary data.</text>
</comment>
<evidence type="ECO:0000256" key="1">
    <source>
        <dbReference type="SAM" id="MobiDB-lite"/>
    </source>
</evidence>
<evidence type="ECO:0000313" key="2">
    <source>
        <dbReference type="EMBL" id="KAG0477346.1"/>
    </source>
</evidence>
<feature type="region of interest" description="Disordered" evidence="1">
    <location>
        <begin position="64"/>
        <end position="84"/>
    </location>
</feature>
<dbReference type="EMBL" id="JADCNL010000006">
    <property type="protein sequence ID" value="KAG0477346.1"/>
    <property type="molecule type" value="Genomic_DNA"/>
</dbReference>
<feature type="region of interest" description="Disordered" evidence="1">
    <location>
        <begin position="148"/>
        <end position="197"/>
    </location>
</feature>
<accession>A0A835QUG6</accession>
<feature type="compositionally biased region" description="Acidic residues" evidence="1">
    <location>
        <begin position="64"/>
        <end position="73"/>
    </location>
</feature>
<evidence type="ECO:0000313" key="3">
    <source>
        <dbReference type="Proteomes" id="UP000636800"/>
    </source>
</evidence>
<dbReference type="Proteomes" id="UP000636800">
    <property type="component" value="Chromosome 6"/>
</dbReference>